<dbReference type="NCBIfam" id="TIGR01182">
    <property type="entry name" value="eda"/>
    <property type="match status" value="1"/>
</dbReference>
<comment type="catalytic activity">
    <reaction evidence="1">
        <text>2-dehydro-3-deoxy-6-phospho-D-gluconate = D-glyceraldehyde 3-phosphate + pyruvate</text>
        <dbReference type="Rhea" id="RHEA:17089"/>
        <dbReference type="ChEBI" id="CHEBI:15361"/>
        <dbReference type="ChEBI" id="CHEBI:57569"/>
        <dbReference type="ChEBI" id="CHEBI:59776"/>
        <dbReference type="EC" id="4.1.2.14"/>
    </reaction>
</comment>
<reference evidence="10 11" key="1">
    <citation type="submission" date="2020-06" db="EMBL/GenBank/DDBJ databases">
        <title>Genome mining for natural products.</title>
        <authorList>
            <person name="Zhang B."/>
            <person name="Shi J."/>
            <person name="Ge H."/>
        </authorList>
    </citation>
    <scope>NUCLEOTIDE SEQUENCE [LARGE SCALE GENOMIC DNA]</scope>
    <source>
        <strain evidence="10 11">NA00687</strain>
    </source>
</reference>
<evidence type="ECO:0000313" key="11">
    <source>
        <dbReference type="Proteomes" id="UP000509303"/>
    </source>
</evidence>
<evidence type="ECO:0000256" key="8">
    <source>
        <dbReference type="ARBA" id="ARBA00023277"/>
    </source>
</evidence>
<evidence type="ECO:0000256" key="2">
    <source>
        <dbReference type="ARBA" id="ARBA00004736"/>
    </source>
</evidence>
<dbReference type="SUPFAM" id="SSF51569">
    <property type="entry name" value="Aldolase"/>
    <property type="match status" value="1"/>
</dbReference>
<feature type="compositionally biased region" description="Low complexity" evidence="9">
    <location>
        <begin position="1"/>
        <end position="22"/>
    </location>
</feature>
<protein>
    <recommendedName>
        <fullName evidence="5">2-dehydro-3-deoxy-phosphogluconate aldolase</fullName>
        <ecNumber evidence="5">4.1.2.14</ecNumber>
    </recommendedName>
</protein>
<accession>A0A7H8N547</accession>
<evidence type="ECO:0000256" key="5">
    <source>
        <dbReference type="ARBA" id="ARBA00013063"/>
    </source>
</evidence>
<dbReference type="Gene3D" id="3.20.20.70">
    <property type="entry name" value="Aldolase class I"/>
    <property type="match status" value="1"/>
</dbReference>
<comment type="subunit">
    <text evidence="4">Homotrimer.</text>
</comment>
<dbReference type="CDD" id="cd00452">
    <property type="entry name" value="KDPG_aldolase"/>
    <property type="match status" value="1"/>
</dbReference>
<keyword evidence="11" id="KW-1185">Reference proteome</keyword>
<dbReference type="PROSITE" id="PS00160">
    <property type="entry name" value="ALDOLASE_KDPG_KHG_2"/>
    <property type="match status" value="1"/>
</dbReference>
<dbReference type="Pfam" id="PF01081">
    <property type="entry name" value="Aldolase"/>
    <property type="match status" value="1"/>
</dbReference>
<dbReference type="PROSITE" id="PS00159">
    <property type="entry name" value="ALDOLASE_KDPG_KHG_1"/>
    <property type="match status" value="1"/>
</dbReference>
<comment type="similarity">
    <text evidence="3">Belongs to the KHG/KDPG aldolase family.</text>
</comment>
<dbReference type="PANTHER" id="PTHR30246:SF1">
    <property type="entry name" value="2-DEHYDRO-3-DEOXY-6-PHOSPHOGALACTONATE ALDOLASE-RELATED"/>
    <property type="match status" value="1"/>
</dbReference>
<keyword evidence="7" id="KW-0704">Schiff base</keyword>
<evidence type="ECO:0000256" key="6">
    <source>
        <dbReference type="ARBA" id="ARBA00023239"/>
    </source>
</evidence>
<evidence type="ECO:0000256" key="4">
    <source>
        <dbReference type="ARBA" id="ARBA00011233"/>
    </source>
</evidence>
<keyword evidence="8" id="KW-0119">Carbohydrate metabolism</keyword>
<organism evidence="10 11">
    <name type="scientific">Streptomyces buecherae</name>
    <dbReference type="NCBI Taxonomy" id="2763006"/>
    <lineage>
        <taxon>Bacteria</taxon>
        <taxon>Bacillati</taxon>
        <taxon>Actinomycetota</taxon>
        <taxon>Actinomycetes</taxon>
        <taxon>Kitasatosporales</taxon>
        <taxon>Streptomycetaceae</taxon>
        <taxon>Streptomyces</taxon>
    </lineage>
</organism>
<name>A0A7H8N547_9ACTN</name>
<gene>
    <name evidence="10" type="primary">eda</name>
    <name evidence="10" type="ORF">HUT08_08680</name>
</gene>
<keyword evidence="6 10" id="KW-0456">Lyase</keyword>
<dbReference type="InterPro" id="IPR000887">
    <property type="entry name" value="Aldlse_KDPG_KHG"/>
</dbReference>
<dbReference type="Proteomes" id="UP000509303">
    <property type="component" value="Chromosome"/>
</dbReference>
<feature type="region of interest" description="Disordered" evidence="9">
    <location>
        <begin position="1"/>
        <end position="28"/>
    </location>
</feature>
<evidence type="ECO:0000256" key="3">
    <source>
        <dbReference type="ARBA" id="ARBA00006906"/>
    </source>
</evidence>
<dbReference type="InterPro" id="IPR013785">
    <property type="entry name" value="Aldolase_TIM"/>
</dbReference>
<dbReference type="InterPro" id="IPR031337">
    <property type="entry name" value="KDPG/KHG_AS_1"/>
</dbReference>
<evidence type="ECO:0000256" key="7">
    <source>
        <dbReference type="ARBA" id="ARBA00023270"/>
    </source>
</evidence>
<evidence type="ECO:0000256" key="1">
    <source>
        <dbReference type="ARBA" id="ARBA00000654"/>
    </source>
</evidence>
<sequence>MTGAASSSAAASAASSPTAGVTAPPPAAGSPGSVLGLAPVIPVVVIDDAADAVPLARALVAGGLPAIEVTLRTPAAPEAIRAIAAEVPDAVVGAGTVLTPRDVRTSVAAGAQFLVSPGWTERLLGALQGSGLPFLPGVSSASEVLGLLEHGVHEMKFFPAEAAGGADYLRALSAPLPQARFCPTGGIGLASAPAYLALPNVACVGGSWMLPADALRARDWSRVEHLAREAAALAPAA</sequence>
<dbReference type="NCBIfam" id="NF004325">
    <property type="entry name" value="PRK05718.1"/>
    <property type="match status" value="1"/>
</dbReference>
<comment type="pathway">
    <text evidence="2">Carbohydrate acid metabolism; 2-dehydro-3-deoxy-D-gluconate degradation; D-glyceraldehyde 3-phosphate and pyruvate from 2-dehydro-3-deoxy-D-gluconate: step 2/2.</text>
</comment>
<dbReference type="GO" id="GO:0008675">
    <property type="term" value="F:2-dehydro-3-deoxy-phosphogluconate aldolase activity"/>
    <property type="evidence" value="ECO:0007669"/>
    <property type="project" value="UniProtKB-EC"/>
</dbReference>
<evidence type="ECO:0000256" key="9">
    <source>
        <dbReference type="SAM" id="MobiDB-lite"/>
    </source>
</evidence>
<dbReference type="AlphaFoldDB" id="A0A7H8N547"/>
<dbReference type="EMBL" id="CP054929">
    <property type="protein sequence ID" value="QKW49615.1"/>
    <property type="molecule type" value="Genomic_DNA"/>
</dbReference>
<dbReference type="InterPro" id="IPR031338">
    <property type="entry name" value="KDPG/KHG_AS_2"/>
</dbReference>
<evidence type="ECO:0000313" key="10">
    <source>
        <dbReference type="EMBL" id="QKW49615.1"/>
    </source>
</evidence>
<proteinExistence type="inferred from homology"/>
<dbReference type="PANTHER" id="PTHR30246">
    <property type="entry name" value="2-KETO-3-DEOXY-6-PHOSPHOGLUCONATE ALDOLASE"/>
    <property type="match status" value="1"/>
</dbReference>
<dbReference type="EC" id="4.1.2.14" evidence="5"/>